<organism evidence="2">
    <name type="scientific">uncultured Acidimicrobiales bacterium</name>
    <dbReference type="NCBI Taxonomy" id="310071"/>
    <lineage>
        <taxon>Bacteria</taxon>
        <taxon>Bacillati</taxon>
        <taxon>Actinomycetota</taxon>
        <taxon>Acidimicrobiia</taxon>
        <taxon>Acidimicrobiales</taxon>
        <taxon>environmental samples</taxon>
    </lineage>
</organism>
<dbReference type="AlphaFoldDB" id="A0A6J4I0I1"/>
<feature type="domain" description="SCP2" evidence="1">
    <location>
        <begin position="49"/>
        <end position="115"/>
    </location>
</feature>
<reference evidence="2" key="1">
    <citation type="submission" date="2020-02" db="EMBL/GenBank/DDBJ databases">
        <authorList>
            <person name="Meier V. D."/>
        </authorList>
    </citation>
    <scope>NUCLEOTIDE SEQUENCE</scope>
    <source>
        <strain evidence="2">AVDCRST_MAG76</strain>
    </source>
</reference>
<accession>A0A6J4I0I1</accession>
<sequence length="144" mass="15059">MAFPFLSEEWISAARDIRARYEDQTPSIPASVRANLNISEVPFGEGSLDAHLDTTSGKMEMDLGHLDPADATLTMDYATAKSFVVDQDQAAIMQAIMAGKVRIQGDLTKLMAMAAAGQSGGGVAASEGAVLAGKVAAEIKAITE</sequence>
<dbReference type="SUPFAM" id="SSF55718">
    <property type="entry name" value="SCP-like"/>
    <property type="match status" value="1"/>
</dbReference>
<gene>
    <name evidence="2" type="ORF">AVDCRST_MAG76-1620</name>
</gene>
<protein>
    <recommendedName>
        <fullName evidence="1">SCP2 domain-containing protein</fullName>
    </recommendedName>
</protein>
<dbReference type="EMBL" id="CADCSZ010000098">
    <property type="protein sequence ID" value="CAA9238258.1"/>
    <property type="molecule type" value="Genomic_DNA"/>
</dbReference>
<dbReference type="Gene3D" id="3.30.1050.10">
    <property type="entry name" value="SCP2 sterol-binding domain"/>
    <property type="match status" value="1"/>
</dbReference>
<name>A0A6J4I0I1_9ACTN</name>
<dbReference type="Pfam" id="PF02036">
    <property type="entry name" value="SCP2"/>
    <property type="match status" value="1"/>
</dbReference>
<proteinExistence type="predicted"/>
<dbReference type="InterPro" id="IPR003033">
    <property type="entry name" value="SCP2_sterol-bd_dom"/>
</dbReference>
<evidence type="ECO:0000259" key="1">
    <source>
        <dbReference type="Pfam" id="PF02036"/>
    </source>
</evidence>
<dbReference type="InterPro" id="IPR036527">
    <property type="entry name" value="SCP2_sterol-bd_dom_sf"/>
</dbReference>
<evidence type="ECO:0000313" key="2">
    <source>
        <dbReference type="EMBL" id="CAA9238258.1"/>
    </source>
</evidence>